<feature type="non-terminal residue" evidence="3">
    <location>
        <position position="1"/>
    </location>
</feature>
<dbReference type="EMBL" id="BTSX01000002">
    <property type="protein sequence ID" value="GMS84525.1"/>
    <property type="molecule type" value="Genomic_DNA"/>
</dbReference>
<feature type="region of interest" description="Disordered" evidence="1">
    <location>
        <begin position="190"/>
        <end position="217"/>
    </location>
</feature>
<gene>
    <name evidence="3" type="ORF">PENTCL1PPCAC_6700</name>
</gene>
<comment type="caution">
    <text evidence="3">The sequence shown here is derived from an EMBL/GenBank/DDBJ whole genome shotgun (WGS) entry which is preliminary data.</text>
</comment>
<sequence length="300" mass="33873">WINNESYESFLPPLASPLKLKNSSSMTYHSTPLLLLLLHLTPSLSEILRVNTINQLDLRVRERIELRITVLKSCSRVELYIGSGRDELTRLIYHLDYNGVGRVDVDSPSSFPPPLAPFHKHECDFSHTVNLNATLDVVNDSSFLVFTDKSQRFTRPRNSKDSKISLLLPQFRSCCVVKFTMELFSQNRKTTNMTHSPIPPSIPARTTPNPTSRGESLDAWNRRSTKVVTSLDEGDTLIDTTNPPKPTSWTSGVNEGWITSFLVFTVIICSLMLIFVVFGLTLFVCLQTPPKRAKNLYSLS</sequence>
<proteinExistence type="predicted"/>
<name>A0AAV5SWR2_9BILA</name>
<keyword evidence="2" id="KW-0812">Transmembrane</keyword>
<dbReference type="AlphaFoldDB" id="A0AAV5SWR2"/>
<evidence type="ECO:0000313" key="3">
    <source>
        <dbReference type="EMBL" id="GMS84525.1"/>
    </source>
</evidence>
<dbReference type="Proteomes" id="UP001432027">
    <property type="component" value="Unassembled WGS sequence"/>
</dbReference>
<evidence type="ECO:0000256" key="2">
    <source>
        <dbReference type="SAM" id="Phobius"/>
    </source>
</evidence>
<feature type="transmembrane region" description="Helical" evidence="2">
    <location>
        <begin position="261"/>
        <end position="286"/>
    </location>
</feature>
<feature type="compositionally biased region" description="Polar residues" evidence="1">
    <location>
        <begin position="204"/>
        <end position="214"/>
    </location>
</feature>
<evidence type="ECO:0008006" key="5">
    <source>
        <dbReference type="Google" id="ProtNLM"/>
    </source>
</evidence>
<evidence type="ECO:0000256" key="1">
    <source>
        <dbReference type="SAM" id="MobiDB-lite"/>
    </source>
</evidence>
<organism evidence="3 4">
    <name type="scientific">Pristionchus entomophagus</name>
    <dbReference type="NCBI Taxonomy" id="358040"/>
    <lineage>
        <taxon>Eukaryota</taxon>
        <taxon>Metazoa</taxon>
        <taxon>Ecdysozoa</taxon>
        <taxon>Nematoda</taxon>
        <taxon>Chromadorea</taxon>
        <taxon>Rhabditida</taxon>
        <taxon>Rhabditina</taxon>
        <taxon>Diplogasteromorpha</taxon>
        <taxon>Diplogasteroidea</taxon>
        <taxon>Neodiplogasteridae</taxon>
        <taxon>Pristionchus</taxon>
    </lineage>
</organism>
<keyword evidence="2" id="KW-0472">Membrane</keyword>
<keyword evidence="2" id="KW-1133">Transmembrane helix</keyword>
<evidence type="ECO:0000313" key="4">
    <source>
        <dbReference type="Proteomes" id="UP001432027"/>
    </source>
</evidence>
<protein>
    <recommendedName>
        <fullName evidence="5">ZP domain-containing protein</fullName>
    </recommendedName>
</protein>
<accession>A0AAV5SWR2</accession>
<keyword evidence="4" id="KW-1185">Reference proteome</keyword>
<reference evidence="3" key="1">
    <citation type="submission" date="2023-10" db="EMBL/GenBank/DDBJ databases">
        <title>Genome assembly of Pristionchus species.</title>
        <authorList>
            <person name="Yoshida K."/>
            <person name="Sommer R.J."/>
        </authorList>
    </citation>
    <scope>NUCLEOTIDE SEQUENCE</scope>
    <source>
        <strain evidence="3">RS0144</strain>
    </source>
</reference>